<keyword evidence="2" id="KW-1185">Reference proteome</keyword>
<protein>
    <submittedName>
        <fullName evidence="1">Uncharacterized protein</fullName>
    </submittedName>
</protein>
<reference evidence="1 2" key="1">
    <citation type="submission" date="2016-01" db="EMBL/GenBank/DDBJ databases">
        <title>Genome sequencing of Roseivirga spongicola UST030701-084.</title>
        <authorList>
            <person name="Selvaratnam C."/>
            <person name="Thevarajoo S."/>
            <person name="Goh K.M."/>
            <person name="Ee R."/>
            <person name="Chan K.-G."/>
            <person name="Chong C.S."/>
        </authorList>
    </citation>
    <scope>NUCLEOTIDE SEQUENCE [LARGE SCALE GENOMIC DNA]</scope>
    <source>
        <strain evidence="1 2">UST030701-084</strain>
    </source>
</reference>
<sequence length="61" mass="7197">MALASKKLPEIYDVLILIDINRTFSKSAIQIDFQLLKIWCFQHVVVFSLHNHLYNNNLGYF</sequence>
<dbReference type="Proteomes" id="UP000075606">
    <property type="component" value="Unassembled WGS sequence"/>
</dbReference>
<comment type="caution">
    <text evidence="1">The sequence shown here is derived from an EMBL/GenBank/DDBJ whole genome shotgun (WGS) entry which is preliminary data.</text>
</comment>
<gene>
    <name evidence="1" type="ORF">AWW68_03775</name>
</gene>
<accession>A0A150XGQ4</accession>
<organism evidence="1 2">
    <name type="scientific">Roseivirga spongicola</name>
    <dbReference type="NCBI Taxonomy" id="333140"/>
    <lineage>
        <taxon>Bacteria</taxon>
        <taxon>Pseudomonadati</taxon>
        <taxon>Bacteroidota</taxon>
        <taxon>Cytophagia</taxon>
        <taxon>Cytophagales</taxon>
        <taxon>Roseivirgaceae</taxon>
        <taxon>Roseivirga</taxon>
    </lineage>
</organism>
<dbReference type="STRING" id="333140.AWW68_03775"/>
<dbReference type="AlphaFoldDB" id="A0A150XGQ4"/>
<evidence type="ECO:0000313" key="1">
    <source>
        <dbReference type="EMBL" id="KYG77897.1"/>
    </source>
</evidence>
<proteinExistence type="predicted"/>
<name>A0A150XGQ4_9BACT</name>
<evidence type="ECO:0000313" key="2">
    <source>
        <dbReference type="Proteomes" id="UP000075606"/>
    </source>
</evidence>
<dbReference type="EMBL" id="LRPC01000001">
    <property type="protein sequence ID" value="KYG77897.1"/>
    <property type="molecule type" value="Genomic_DNA"/>
</dbReference>